<dbReference type="AlphaFoldDB" id="F2JMP2"/>
<keyword evidence="1" id="KW-1133">Transmembrane helix</keyword>
<dbReference type="EMBL" id="CP002582">
    <property type="protein sequence ID" value="ADZ84693.1"/>
    <property type="molecule type" value="Genomic_DNA"/>
</dbReference>
<protein>
    <recommendedName>
        <fullName evidence="2">DUF4825 domain-containing protein</fullName>
    </recommendedName>
</protein>
<evidence type="ECO:0000256" key="1">
    <source>
        <dbReference type="SAM" id="Phobius"/>
    </source>
</evidence>
<dbReference type="STRING" id="642492.Clole_2996"/>
<evidence type="ECO:0000313" key="3">
    <source>
        <dbReference type="EMBL" id="ADZ84693.1"/>
    </source>
</evidence>
<dbReference type="RefSeq" id="WP_013657973.1">
    <property type="nucleotide sequence ID" value="NC_015275.1"/>
</dbReference>
<evidence type="ECO:0000259" key="2">
    <source>
        <dbReference type="Pfam" id="PF16107"/>
    </source>
</evidence>
<proteinExistence type="predicted"/>
<dbReference type="Pfam" id="PF16107">
    <property type="entry name" value="DUF4825"/>
    <property type="match status" value="1"/>
</dbReference>
<dbReference type="HOGENOM" id="CLU_465969_0_0_9"/>
<dbReference type="KEGG" id="cle:Clole_2996"/>
<dbReference type="InterPro" id="IPR032250">
    <property type="entry name" value="DUF4825"/>
</dbReference>
<accession>F2JMP2</accession>
<keyword evidence="4" id="KW-1185">Reference proteome</keyword>
<name>F2JMP2_CELLD</name>
<organism evidence="3 4">
    <name type="scientific">Cellulosilyticum lentocellum (strain ATCC 49066 / DSM 5427 / NCIMB 11756 / RHM5)</name>
    <name type="common">Clostridium lentocellum</name>
    <dbReference type="NCBI Taxonomy" id="642492"/>
    <lineage>
        <taxon>Bacteria</taxon>
        <taxon>Bacillati</taxon>
        <taxon>Bacillota</taxon>
        <taxon>Clostridia</taxon>
        <taxon>Lachnospirales</taxon>
        <taxon>Cellulosilyticaceae</taxon>
        <taxon>Cellulosilyticum</taxon>
    </lineage>
</organism>
<feature type="domain" description="DUF4825" evidence="2">
    <location>
        <begin position="67"/>
        <end position="151"/>
    </location>
</feature>
<sequence length="585" mass="68217">MRKLGRIKESMISLCIVIFCLLGIFIVIIITPRLEAKYESKDEHLEQEMIEVLPEEEQELIIDIEALFEYKGTSINDEEELKELISILPEGNEIEQIIMPNEAGKYGIQIQYKKVSNTSGINRSKVEQMMLLNSTLLMSLCNDLNAITMKTYIGNDFVERFIYKGDLDSYFQEDIRASRTLEEFRKYSECFLKQEAVTQYMGQKYTYSTELGEKVDQFFKLNFPVGQLANEDKMPYIDEDLGEDLIKDYGYRLFVEGLKYNNDYINYYSAYRLLEFYSIPELEEMLIELAICKNRTSNEQVKFACTYVMEILGNQSIQEPTWITRFRENTFGGGRKVYIIREGKIKEWGEWEMPTAIKEFSISPDGEMVWCYGVTSEQEYAYVAPIENEECYSLGNIEVEMKNDEAIPELMSWAKEQLKRKSLLTPIELNSNLEVKADWFSKAFLKLQFISNEQKKAQDLFYNPETHLLTPVTLDDEDYSLTQLVYDLNETLSLKGYTHIAQGGIEAEGVRLYLGEDYITVYEYSSIEEQEKSKQSLQELILGSNTSRTKKKVYFFEKGRLQIVYEGTEPEIIEYLIKELDIPAN</sequence>
<reference evidence="3 4" key="1">
    <citation type="journal article" date="2011" name="J. Bacteriol.">
        <title>Complete genome sequence of the cellulose-degrading bacterium Cellulosilyticum lentocellum.</title>
        <authorList>
            <consortium name="US DOE Joint Genome Institute"/>
            <person name="Miller D.A."/>
            <person name="Suen G."/>
            <person name="Bruce D."/>
            <person name="Copeland A."/>
            <person name="Cheng J.F."/>
            <person name="Detter C."/>
            <person name="Goodwin L.A."/>
            <person name="Han C.S."/>
            <person name="Hauser L.J."/>
            <person name="Land M.L."/>
            <person name="Lapidus A."/>
            <person name="Lucas S."/>
            <person name="Meincke L."/>
            <person name="Pitluck S."/>
            <person name="Tapia R."/>
            <person name="Teshima H."/>
            <person name="Woyke T."/>
            <person name="Fox B.G."/>
            <person name="Angert E.R."/>
            <person name="Currie C.R."/>
        </authorList>
    </citation>
    <scope>NUCLEOTIDE SEQUENCE [LARGE SCALE GENOMIC DNA]</scope>
    <source>
        <strain evidence="4">ATCC 49066 / DSM 5427 / NCIMB 11756 / RHM5</strain>
    </source>
</reference>
<feature type="transmembrane region" description="Helical" evidence="1">
    <location>
        <begin position="12"/>
        <end position="31"/>
    </location>
</feature>
<keyword evidence="1" id="KW-0812">Transmembrane</keyword>
<dbReference type="Proteomes" id="UP000008467">
    <property type="component" value="Chromosome"/>
</dbReference>
<gene>
    <name evidence="3" type="ordered locus">Clole_2996</name>
</gene>
<keyword evidence="1" id="KW-0472">Membrane</keyword>
<evidence type="ECO:0000313" key="4">
    <source>
        <dbReference type="Proteomes" id="UP000008467"/>
    </source>
</evidence>